<accession>A0A1H1RSF4</accession>
<dbReference type="Pfam" id="PF02639">
    <property type="entry name" value="DUF188"/>
    <property type="match status" value="1"/>
</dbReference>
<keyword evidence="4" id="KW-1185">Reference proteome</keyword>
<sequence length="165" mass="17652">MTPSPNPTRIYVDADACPVKDEIYRVAIRHGLPVSVVAGQFIRVPQDPLIERIAAGSGMDAADDWIAERAGKGDIVITSDIPLASRCVKAGADVIAPNGKPFTEQSIGMTLAVRNLMTDLRSSGGVTGGPPSFAPRDRSSFLSALDQTIRRIQRQRATQPAQKQS</sequence>
<dbReference type="EMBL" id="LT629750">
    <property type="protein sequence ID" value="SDS38651.1"/>
    <property type="molecule type" value="Genomic_DNA"/>
</dbReference>
<proteinExistence type="inferred from homology"/>
<dbReference type="HAMAP" id="MF_00489">
    <property type="entry name" value="UPF0178"/>
    <property type="match status" value="1"/>
</dbReference>
<dbReference type="Proteomes" id="UP000243904">
    <property type="component" value="Chromosome I"/>
</dbReference>
<name>A0A1H1RSF4_9BRAD</name>
<organism evidence="3 4">
    <name type="scientific">Bradyrhizobium canariense</name>
    <dbReference type="NCBI Taxonomy" id="255045"/>
    <lineage>
        <taxon>Bacteria</taxon>
        <taxon>Pseudomonadati</taxon>
        <taxon>Pseudomonadota</taxon>
        <taxon>Alphaproteobacteria</taxon>
        <taxon>Hyphomicrobiales</taxon>
        <taxon>Nitrobacteraceae</taxon>
        <taxon>Bradyrhizobium</taxon>
    </lineage>
</organism>
<dbReference type="InterPro" id="IPR003791">
    <property type="entry name" value="UPF0178"/>
</dbReference>
<evidence type="ECO:0000256" key="2">
    <source>
        <dbReference type="HAMAP-Rule" id="MF_00489"/>
    </source>
</evidence>
<dbReference type="PANTHER" id="PTHR35146:SF1">
    <property type="entry name" value="UPF0178 PROTEIN YAII"/>
    <property type="match status" value="1"/>
</dbReference>
<dbReference type="AlphaFoldDB" id="A0A1H1RSF4"/>
<dbReference type="NCBIfam" id="NF001095">
    <property type="entry name" value="PRK00124.1"/>
    <property type="match status" value="1"/>
</dbReference>
<evidence type="ECO:0000313" key="3">
    <source>
        <dbReference type="EMBL" id="SDS38651.1"/>
    </source>
</evidence>
<comment type="similarity">
    <text evidence="1 2">Belongs to the UPF0178 family.</text>
</comment>
<protein>
    <recommendedName>
        <fullName evidence="2">UPF0178 protein SAMN05444158_1900</fullName>
    </recommendedName>
</protein>
<reference evidence="4" key="1">
    <citation type="submission" date="2016-10" db="EMBL/GenBank/DDBJ databases">
        <authorList>
            <person name="Varghese N."/>
            <person name="Submissions S."/>
        </authorList>
    </citation>
    <scope>NUCLEOTIDE SEQUENCE [LARGE SCALE GENOMIC DNA]</scope>
    <source>
        <strain evidence="4">GAS369</strain>
    </source>
</reference>
<evidence type="ECO:0000256" key="1">
    <source>
        <dbReference type="ARBA" id="ARBA00008522"/>
    </source>
</evidence>
<gene>
    <name evidence="3" type="ORF">SAMN05444158_1900</name>
</gene>
<dbReference type="PANTHER" id="PTHR35146">
    <property type="entry name" value="UPF0178 PROTEIN YAII"/>
    <property type="match status" value="1"/>
</dbReference>
<dbReference type="CDD" id="cd18720">
    <property type="entry name" value="PIN_YqxD-like"/>
    <property type="match status" value="1"/>
</dbReference>
<dbReference type="RefSeq" id="WP_146687049.1">
    <property type="nucleotide sequence ID" value="NZ_LT629750.1"/>
</dbReference>
<evidence type="ECO:0000313" key="4">
    <source>
        <dbReference type="Proteomes" id="UP000243904"/>
    </source>
</evidence>